<dbReference type="GO" id="GO:1902201">
    <property type="term" value="P:negative regulation of bacterial-type flagellum-dependent cell motility"/>
    <property type="evidence" value="ECO:0007669"/>
    <property type="project" value="TreeGrafter"/>
</dbReference>
<dbReference type="GO" id="GO:0005886">
    <property type="term" value="C:plasma membrane"/>
    <property type="evidence" value="ECO:0007669"/>
    <property type="project" value="TreeGrafter"/>
</dbReference>
<sequence length="331" mass="37790">MQSPSIKSVLSKLITLTGERETHSLEISLAQTLFDLVAPGAVVIYRALNIEQHIFSATLIDGAPFQEIIPRPLLHALEKCIKSGNACEYQDEGQALVMLYPLKSSKNEPVAVVAIQSPEHESQFREVTGMLLQIYQNFMELMNDNERDTLTGLLNRKTFERKIGKVITRIQHLSNREEDHGEHKQFFAIFDIDHFKNVNDQYGHLVGDEVLLRFSQLMTLNLRDKDLLFRFGGEEFVGVFECRNIDEMKMVLERFRGKIEVFPFPQVGQVTISTGFTEISGYDVSSQIIDRADVSLYYAKNHGRNQVSNYEELVEAGLLQENKIEGDIELF</sequence>
<evidence type="ECO:0000313" key="5">
    <source>
        <dbReference type="Proteomes" id="UP000826722"/>
    </source>
</evidence>
<dbReference type="InterPro" id="IPR000160">
    <property type="entry name" value="GGDEF_dom"/>
</dbReference>
<dbReference type="SMART" id="SM00267">
    <property type="entry name" value="GGDEF"/>
    <property type="match status" value="1"/>
</dbReference>
<dbReference type="SUPFAM" id="SSF55073">
    <property type="entry name" value="Nucleotide cyclase"/>
    <property type="match status" value="1"/>
</dbReference>
<evidence type="ECO:0000259" key="3">
    <source>
        <dbReference type="PROSITE" id="PS50887"/>
    </source>
</evidence>
<protein>
    <recommendedName>
        <fullName evidence="1">diguanylate cyclase</fullName>
        <ecNumber evidence="1">2.7.7.65</ecNumber>
    </recommendedName>
</protein>
<proteinExistence type="predicted"/>
<dbReference type="InterPro" id="IPR043128">
    <property type="entry name" value="Rev_trsase/Diguanyl_cyclase"/>
</dbReference>
<evidence type="ECO:0000256" key="1">
    <source>
        <dbReference type="ARBA" id="ARBA00012528"/>
    </source>
</evidence>
<dbReference type="NCBIfam" id="TIGR00254">
    <property type="entry name" value="GGDEF"/>
    <property type="match status" value="1"/>
</dbReference>
<gene>
    <name evidence="4" type="ORF">ZMTM_21230</name>
</gene>
<evidence type="ECO:0000313" key="4">
    <source>
        <dbReference type="EMBL" id="BCM25864.1"/>
    </source>
</evidence>
<accession>A0A8D5G0T3</accession>
<organism evidence="4 5">
    <name type="scientific">Methyloradius palustris</name>
    <dbReference type="NCBI Taxonomy" id="2778876"/>
    <lineage>
        <taxon>Bacteria</taxon>
        <taxon>Pseudomonadati</taxon>
        <taxon>Pseudomonadota</taxon>
        <taxon>Betaproteobacteria</taxon>
        <taxon>Nitrosomonadales</taxon>
        <taxon>Methylophilaceae</taxon>
        <taxon>Methyloradius</taxon>
    </lineage>
</organism>
<dbReference type="InterPro" id="IPR029787">
    <property type="entry name" value="Nucleotide_cyclase"/>
</dbReference>
<keyword evidence="5" id="KW-1185">Reference proteome</keyword>
<dbReference type="RefSeq" id="WP_221763909.1">
    <property type="nucleotide sequence ID" value="NZ_AP024110.1"/>
</dbReference>
<dbReference type="CDD" id="cd01949">
    <property type="entry name" value="GGDEF"/>
    <property type="match status" value="1"/>
</dbReference>
<comment type="catalytic activity">
    <reaction evidence="2">
        <text>2 GTP = 3',3'-c-di-GMP + 2 diphosphate</text>
        <dbReference type="Rhea" id="RHEA:24898"/>
        <dbReference type="ChEBI" id="CHEBI:33019"/>
        <dbReference type="ChEBI" id="CHEBI:37565"/>
        <dbReference type="ChEBI" id="CHEBI:58805"/>
        <dbReference type="EC" id="2.7.7.65"/>
    </reaction>
</comment>
<dbReference type="Proteomes" id="UP000826722">
    <property type="component" value="Chromosome"/>
</dbReference>
<name>A0A8D5G0T3_9PROT</name>
<evidence type="ECO:0000256" key="2">
    <source>
        <dbReference type="ARBA" id="ARBA00034247"/>
    </source>
</evidence>
<reference evidence="4" key="1">
    <citation type="journal article" date="2021" name="Arch. Microbiol.">
        <title>Methyloradius palustris gen. nov., sp. nov., a methanol-oxidizing bacterium isolated from snow.</title>
        <authorList>
            <person name="Miyadera T."/>
            <person name="Kojima H."/>
            <person name="Fukui M."/>
        </authorList>
    </citation>
    <scope>NUCLEOTIDE SEQUENCE</scope>
    <source>
        <strain evidence="4">Zm11</strain>
    </source>
</reference>
<dbReference type="PANTHER" id="PTHR45138">
    <property type="entry name" value="REGULATORY COMPONENTS OF SENSORY TRANSDUCTION SYSTEM"/>
    <property type="match status" value="1"/>
</dbReference>
<dbReference type="GO" id="GO:0043709">
    <property type="term" value="P:cell adhesion involved in single-species biofilm formation"/>
    <property type="evidence" value="ECO:0007669"/>
    <property type="project" value="TreeGrafter"/>
</dbReference>
<dbReference type="PANTHER" id="PTHR45138:SF9">
    <property type="entry name" value="DIGUANYLATE CYCLASE DGCM-RELATED"/>
    <property type="match status" value="1"/>
</dbReference>
<dbReference type="EC" id="2.7.7.65" evidence="1"/>
<dbReference type="AlphaFoldDB" id="A0A8D5G0T3"/>
<dbReference type="GO" id="GO:0052621">
    <property type="term" value="F:diguanylate cyclase activity"/>
    <property type="evidence" value="ECO:0007669"/>
    <property type="project" value="UniProtKB-EC"/>
</dbReference>
<dbReference type="KEGG" id="mpau:ZMTM_21230"/>
<dbReference type="EMBL" id="AP024110">
    <property type="protein sequence ID" value="BCM25864.1"/>
    <property type="molecule type" value="Genomic_DNA"/>
</dbReference>
<dbReference type="Gene3D" id="3.30.70.270">
    <property type="match status" value="1"/>
</dbReference>
<dbReference type="PROSITE" id="PS50887">
    <property type="entry name" value="GGDEF"/>
    <property type="match status" value="1"/>
</dbReference>
<feature type="domain" description="GGDEF" evidence="3">
    <location>
        <begin position="183"/>
        <end position="312"/>
    </location>
</feature>
<dbReference type="Pfam" id="PF00990">
    <property type="entry name" value="GGDEF"/>
    <property type="match status" value="1"/>
</dbReference>
<dbReference type="FunFam" id="3.30.70.270:FF:000001">
    <property type="entry name" value="Diguanylate cyclase domain protein"/>
    <property type="match status" value="1"/>
</dbReference>
<dbReference type="InterPro" id="IPR050469">
    <property type="entry name" value="Diguanylate_Cyclase"/>
</dbReference>